<evidence type="ECO:0000256" key="1">
    <source>
        <dbReference type="ARBA" id="ARBA00024322"/>
    </source>
</evidence>
<reference evidence="4" key="1">
    <citation type="submission" date="2018-02" db="EMBL/GenBank/DDBJ databases">
        <authorList>
            <person name="Hausmann B."/>
        </authorList>
    </citation>
    <scope>NUCLEOTIDE SEQUENCE [LARGE SCALE GENOMIC DNA]</scope>
    <source>
        <strain evidence="4">Peat soil MAG SbA5</strain>
    </source>
</reference>
<dbReference type="GO" id="GO:0031469">
    <property type="term" value="C:bacterial microcompartment"/>
    <property type="evidence" value="ECO:0007669"/>
    <property type="project" value="UniProtKB-SubCell"/>
</dbReference>
<protein>
    <submittedName>
        <fullName evidence="3">Ethanolamine utilization protein EutN/carboxysome structural protein CcmL</fullName>
    </submittedName>
</protein>
<organism evidence="3 4">
    <name type="scientific">Candidatus Sulfuritelmatomonas gaucii</name>
    <dbReference type="NCBI Taxonomy" id="2043161"/>
    <lineage>
        <taxon>Bacteria</taxon>
        <taxon>Pseudomonadati</taxon>
        <taxon>Acidobacteriota</taxon>
        <taxon>Terriglobia</taxon>
        <taxon>Terriglobales</taxon>
        <taxon>Acidobacteriaceae</taxon>
        <taxon>Candidatus Sulfuritelmatomonas</taxon>
    </lineage>
</organism>
<dbReference type="OrthoDB" id="196195at2"/>
<comment type="subcellular location">
    <subcellularLocation>
        <location evidence="1">Bacterial microcompartment</location>
    </subcellularLocation>
</comment>
<dbReference type="PANTHER" id="PTHR36539:SF1">
    <property type="entry name" value="BACTERIAL MICROCOMPARTMENT SHELL VERTEX PROTEIN EUTN"/>
    <property type="match status" value="1"/>
</dbReference>
<evidence type="ECO:0000313" key="4">
    <source>
        <dbReference type="Proteomes" id="UP000239735"/>
    </source>
</evidence>
<dbReference type="PANTHER" id="PTHR36539">
    <property type="entry name" value="ETHANOLAMINE UTILIZATION PROTEIN EUTN"/>
    <property type="match status" value="1"/>
</dbReference>
<accession>A0A2N9L270</accession>
<dbReference type="Pfam" id="PF03319">
    <property type="entry name" value="EutN_CcmL"/>
    <property type="match status" value="1"/>
</dbReference>
<dbReference type="EMBL" id="OKRB01000002">
    <property type="protein sequence ID" value="SPE17427.1"/>
    <property type="molecule type" value="Genomic_DNA"/>
</dbReference>
<dbReference type="Gene3D" id="2.40.50.220">
    <property type="entry name" value="EutN/Ccml"/>
    <property type="match status" value="1"/>
</dbReference>
<dbReference type="PROSITE" id="PS51932">
    <property type="entry name" value="BMV"/>
    <property type="match status" value="1"/>
</dbReference>
<dbReference type="InterPro" id="IPR036677">
    <property type="entry name" value="EutN_CcmL_sf"/>
</dbReference>
<name>A0A2N9L270_9BACT</name>
<gene>
    <name evidence="3" type="ORF">SBA5_100024</name>
</gene>
<evidence type="ECO:0000256" key="2">
    <source>
        <dbReference type="ARBA" id="ARBA00024446"/>
    </source>
</evidence>
<keyword evidence="2" id="KW-1283">Bacterial microcompartment</keyword>
<dbReference type="SUPFAM" id="SSF159133">
    <property type="entry name" value="EutN/CcmL-like"/>
    <property type="match status" value="1"/>
</dbReference>
<sequence length="95" mass="9997">MRLGIVRGHITLTPAVESFHSRTLAILEPVTIQNLRAKNGQGGGKALIAIDELGAATGQMVAFTEGREAANPFYPAPVPVDAYLALIVDTVDVAQ</sequence>
<proteinExistence type="predicted"/>
<dbReference type="InterPro" id="IPR004992">
    <property type="entry name" value="EutN_CcmL"/>
</dbReference>
<dbReference type="Proteomes" id="UP000239735">
    <property type="component" value="Unassembled WGS sequence"/>
</dbReference>
<dbReference type="AlphaFoldDB" id="A0A2N9L270"/>
<evidence type="ECO:0000313" key="3">
    <source>
        <dbReference type="EMBL" id="SPE17427.1"/>
    </source>
</evidence>